<feature type="transmembrane region" description="Helical" evidence="1">
    <location>
        <begin position="23"/>
        <end position="49"/>
    </location>
</feature>
<keyword evidence="3" id="KW-1185">Reference proteome</keyword>
<reference evidence="2 3" key="1">
    <citation type="submission" date="2024-06" db="EMBL/GenBank/DDBJ databases">
        <title>The Natural Products Discovery Center: Release of the First 8490 Sequenced Strains for Exploring Actinobacteria Biosynthetic Diversity.</title>
        <authorList>
            <person name="Kalkreuter E."/>
            <person name="Kautsar S.A."/>
            <person name="Yang D."/>
            <person name="Bader C.D."/>
            <person name="Teijaro C.N."/>
            <person name="Fluegel L."/>
            <person name="Davis C.M."/>
            <person name="Simpson J.R."/>
            <person name="Lauterbach L."/>
            <person name="Steele A.D."/>
            <person name="Gui C."/>
            <person name="Meng S."/>
            <person name="Li G."/>
            <person name="Viehrig K."/>
            <person name="Ye F."/>
            <person name="Su P."/>
            <person name="Kiefer A.F."/>
            <person name="Nichols A."/>
            <person name="Cepeda A.J."/>
            <person name="Yan W."/>
            <person name="Fan B."/>
            <person name="Jiang Y."/>
            <person name="Adhikari A."/>
            <person name="Zheng C.-J."/>
            <person name="Schuster L."/>
            <person name="Cowan T.M."/>
            <person name="Smanski M.J."/>
            <person name="Chevrette M.G."/>
            <person name="De Carvalho L.P.S."/>
            <person name="Shen B."/>
        </authorList>
    </citation>
    <scope>NUCLEOTIDE SEQUENCE [LARGE SCALE GENOMIC DNA]</scope>
    <source>
        <strain evidence="2 3">NPDC048946</strain>
    </source>
</reference>
<dbReference type="SUPFAM" id="SSF103473">
    <property type="entry name" value="MFS general substrate transporter"/>
    <property type="match status" value="1"/>
</dbReference>
<evidence type="ECO:0000313" key="2">
    <source>
        <dbReference type="EMBL" id="MEU8138716.1"/>
    </source>
</evidence>
<keyword evidence="1" id="KW-1133">Transmembrane helix</keyword>
<evidence type="ECO:0008006" key="4">
    <source>
        <dbReference type="Google" id="ProtNLM"/>
    </source>
</evidence>
<keyword evidence="1" id="KW-0472">Membrane</keyword>
<gene>
    <name evidence="2" type="ORF">AB0C36_35110</name>
</gene>
<dbReference type="InterPro" id="IPR036259">
    <property type="entry name" value="MFS_trans_sf"/>
</dbReference>
<proteinExistence type="predicted"/>
<dbReference type="Proteomes" id="UP001551482">
    <property type="component" value="Unassembled WGS sequence"/>
</dbReference>
<dbReference type="RefSeq" id="WP_358362365.1">
    <property type="nucleotide sequence ID" value="NZ_JBEZFP010000136.1"/>
</dbReference>
<name>A0ABV3DSI2_9ACTN</name>
<feature type="transmembrane region" description="Helical" evidence="1">
    <location>
        <begin position="110"/>
        <end position="128"/>
    </location>
</feature>
<organism evidence="2 3">
    <name type="scientific">Streptodolium elevatio</name>
    <dbReference type="NCBI Taxonomy" id="3157996"/>
    <lineage>
        <taxon>Bacteria</taxon>
        <taxon>Bacillati</taxon>
        <taxon>Actinomycetota</taxon>
        <taxon>Actinomycetes</taxon>
        <taxon>Kitasatosporales</taxon>
        <taxon>Streptomycetaceae</taxon>
        <taxon>Streptodolium</taxon>
    </lineage>
</organism>
<comment type="caution">
    <text evidence="2">The sequence shown here is derived from an EMBL/GenBank/DDBJ whole genome shotgun (WGS) entry which is preliminary data.</text>
</comment>
<dbReference type="EMBL" id="JBEZFP010000136">
    <property type="protein sequence ID" value="MEU8138716.1"/>
    <property type="molecule type" value="Genomic_DNA"/>
</dbReference>
<evidence type="ECO:0000313" key="3">
    <source>
        <dbReference type="Proteomes" id="UP001551482"/>
    </source>
</evidence>
<feature type="transmembrane region" description="Helical" evidence="1">
    <location>
        <begin position="86"/>
        <end position="104"/>
    </location>
</feature>
<feature type="transmembrane region" description="Helical" evidence="1">
    <location>
        <begin position="61"/>
        <end position="79"/>
    </location>
</feature>
<protein>
    <recommendedName>
        <fullName evidence="4">Integral membrane protein</fullName>
    </recommendedName>
</protein>
<sequence length="150" mass="15859">MTDAAPAPGAFGPLRSLPVSFRVATGIVAVETAIGLGFALYILLASVFGEPVDQDKGISEGLYLLLLGLGMLATTIGMFRGRRWSRSPAITMNLVVLGIGYWMVSGSGRVAYGVLILAAGLVAIGILVRPSLYQALERLHEERVDQARGD</sequence>
<keyword evidence="1" id="KW-0812">Transmembrane</keyword>
<evidence type="ECO:0000256" key="1">
    <source>
        <dbReference type="SAM" id="Phobius"/>
    </source>
</evidence>
<accession>A0ABV3DSI2</accession>